<comment type="caution">
    <text evidence="1">The sequence shown here is derived from an EMBL/GenBank/DDBJ whole genome shotgun (WGS) entry which is preliminary data.</text>
</comment>
<dbReference type="PANTHER" id="PTHR43591:SF110">
    <property type="entry name" value="RHODANESE DOMAIN-CONTAINING PROTEIN"/>
    <property type="match status" value="1"/>
</dbReference>
<dbReference type="EMBL" id="JACAZI010000009">
    <property type="protein sequence ID" value="KAF7352026.1"/>
    <property type="molecule type" value="Genomic_DNA"/>
</dbReference>
<sequence>MSSQIPGPAHTDDRVYMMESASESDGEMRRLDELHVAVKRYFNGELSLAPITDVPPRKILDLGCGSGAWAIDAATQFPEAEVIALDISPLPNRRIPANISFKLADLTQELDFEKGTFDIVHARFVIFHVSDGERAVKRAAELVKPGGFLILEDMDLMSVIRTGGYAVKQHVLKMFELLRSRGVDPEIGRKFAGILSSTGNFVDVHIHSITVPFSGVGPDDTTNELGRAFKKTWVQLEGADAVRRDEIANAPSATQEYYAEMMSKDCKVALDLHFCWVRRNKSKDSC</sequence>
<keyword evidence="1" id="KW-0489">Methyltransferase</keyword>
<dbReference type="Proteomes" id="UP000620124">
    <property type="component" value="Unassembled WGS sequence"/>
</dbReference>
<dbReference type="GO" id="GO:0008168">
    <property type="term" value="F:methyltransferase activity"/>
    <property type="evidence" value="ECO:0007669"/>
    <property type="project" value="UniProtKB-KW"/>
</dbReference>
<dbReference type="AlphaFoldDB" id="A0A8H6Y4Y1"/>
<organism evidence="1 2">
    <name type="scientific">Mycena venus</name>
    <dbReference type="NCBI Taxonomy" id="2733690"/>
    <lineage>
        <taxon>Eukaryota</taxon>
        <taxon>Fungi</taxon>
        <taxon>Dikarya</taxon>
        <taxon>Basidiomycota</taxon>
        <taxon>Agaricomycotina</taxon>
        <taxon>Agaricomycetes</taxon>
        <taxon>Agaricomycetidae</taxon>
        <taxon>Agaricales</taxon>
        <taxon>Marasmiineae</taxon>
        <taxon>Mycenaceae</taxon>
        <taxon>Mycena</taxon>
    </lineage>
</organism>
<keyword evidence="1" id="KW-0808">Transferase</keyword>
<dbReference type="CDD" id="cd02440">
    <property type="entry name" value="AdoMet_MTases"/>
    <property type="match status" value="1"/>
</dbReference>
<proteinExistence type="predicted"/>
<reference evidence="1" key="1">
    <citation type="submission" date="2020-05" db="EMBL/GenBank/DDBJ databases">
        <title>Mycena genomes resolve the evolution of fungal bioluminescence.</title>
        <authorList>
            <person name="Tsai I.J."/>
        </authorList>
    </citation>
    <scope>NUCLEOTIDE SEQUENCE</scope>
    <source>
        <strain evidence="1">CCC161011</strain>
    </source>
</reference>
<accession>A0A8H6Y4Y1</accession>
<dbReference type="Pfam" id="PF13489">
    <property type="entry name" value="Methyltransf_23"/>
    <property type="match status" value="1"/>
</dbReference>
<protein>
    <submittedName>
        <fullName evidence="1">S-adenosyl-L-methionine-dependent methyltransferase</fullName>
    </submittedName>
</protein>
<dbReference type="OrthoDB" id="506498at2759"/>
<gene>
    <name evidence="1" type="ORF">MVEN_01164900</name>
</gene>
<name>A0A8H6Y4Y1_9AGAR</name>
<evidence type="ECO:0000313" key="1">
    <source>
        <dbReference type="EMBL" id="KAF7352026.1"/>
    </source>
</evidence>
<dbReference type="InterPro" id="IPR029063">
    <property type="entry name" value="SAM-dependent_MTases_sf"/>
</dbReference>
<evidence type="ECO:0000313" key="2">
    <source>
        <dbReference type="Proteomes" id="UP000620124"/>
    </source>
</evidence>
<dbReference type="PANTHER" id="PTHR43591">
    <property type="entry name" value="METHYLTRANSFERASE"/>
    <property type="match status" value="1"/>
</dbReference>
<dbReference type="SUPFAM" id="SSF53335">
    <property type="entry name" value="S-adenosyl-L-methionine-dependent methyltransferases"/>
    <property type="match status" value="1"/>
</dbReference>
<dbReference type="Gene3D" id="3.40.50.150">
    <property type="entry name" value="Vaccinia Virus protein VP39"/>
    <property type="match status" value="1"/>
</dbReference>
<dbReference type="GO" id="GO:0032259">
    <property type="term" value="P:methylation"/>
    <property type="evidence" value="ECO:0007669"/>
    <property type="project" value="UniProtKB-KW"/>
</dbReference>
<keyword evidence="2" id="KW-1185">Reference proteome</keyword>